<name>A0ABV5ZGM6_9GAMM</name>
<dbReference type="Proteomes" id="UP001589628">
    <property type="component" value="Unassembled WGS sequence"/>
</dbReference>
<gene>
    <name evidence="1" type="ORF">ACFFLH_16410</name>
</gene>
<reference evidence="1 2" key="1">
    <citation type="submission" date="2024-09" db="EMBL/GenBank/DDBJ databases">
        <authorList>
            <person name="Sun Q."/>
            <person name="Mori K."/>
        </authorList>
    </citation>
    <scope>NUCLEOTIDE SEQUENCE [LARGE SCALE GENOMIC DNA]</scope>
    <source>
        <strain evidence="1 2">ATCC 51285</strain>
    </source>
</reference>
<dbReference type="RefSeq" id="WP_027312931.1">
    <property type="nucleotide sequence ID" value="NZ_JAUESS010000016.1"/>
</dbReference>
<proteinExistence type="predicted"/>
<evidence type="ECO:0000313" key="2">
    <source>
        <dbReference type="Proteomes" id="UP001589628"/>
    </source>
</evidence>
<dbReference type="EMBL" id="JBHLZN010000008">
    <property type="protein sequence ID" value="MFB9888000.1"/>
    <property type="molecule type" value="Genomic_DNA"/>
</dbReference>
<organism evidence="1 2">
    <name type="scientific">Balneatrix alpica</name>
    <dbReference type="NCBI Taxonomy" id="75684"/>
    <lineage>
        <taxon>Bacteria</taxon>
        <taxon>Pseudomonadati</taxon>
        <taxon>Pseudomonadota</taxon>
        <taxon>Gammaproteobacteria</taxon>
        <taxon>Oceanospirillales</taxon>
        <taxon>Balneatrichaceae</taxon>
        <taxon>Balneatrix</taxon>
    </lineage>
</organism>
<keyword evidence="2" id="KW-1185">Reference proteome</keyword>
<protein>
    <submittedName>
        <fullName evidence="1">Uncharacterized protein</fullName>
    </submittedName>
</protein>
<evidence type="ECO:0000313" key="1">
    <source>
        <dbReference type="EMBL" id="MFB9888000.1"/>
    </source>
</evidence>
<accession>A0ABV5ZGM6</accession>
<comment type="caution">
    <text evidence="1">The sequence shown here is derived from an EMBL/GenBank/DDBJ whole genome shotgun (WGS) entry which is preliminary data.</text>
</comment>
<sequence>MSSPVEVLVRCTRSYQHQPGQVHYLQGLYQHFNRQMPQVSEMDFYLLVLDNLQLLNIPCPSWDKQQLEKDVKQLSRSFLKIA</sequence>